<accession>A0A3R9IGY7</accession>
<feature type="transmembrane region" description="Helical" evidence="1">
    <location>
        <begin position="20"/>
        <end position="42"/>
    </location>
</feature>
<dbReference type="EMBL" id="RJNR01000023">
    <property type="protein sequence ID" value="RSI78509.1"/>
    <property type="molecule type" value="Genomic_DNA"/>
</dbReference>
<gene>
    <name evidence="2" type="ORF">D8855_09390</name>
</gene>
<evidence type="ECO:0000313" key="3">
    <source>
        <dbReference type="Proteomes" id="UP000277742"/>
    </source>
</evidence>
<keyword evidence="1" id="KW-0812">Transmembrane</keyword>
<proteinExistence type="predicted"/>
<organism evidence="2 3">
    <name type="scientific">Streptococcus mitis</name>
    <dbReference type="NCBI Taxonomy" id="28037"/>
    <lineage>
        <taxon>Bacteria</taxon>
        <taxon>Bacillati</taxon>
        <taxon>Bacillota</taxon>
        <taxon>Bacilli</taxon>
        <taxon>Lactobacillales</taxon>
        <taxon>Streptococcaceae</taxon>
        <taxon>Streptococcus</taxon>
        <taxon>Streptococcus mitis group</taxon>
    </lineage>
</organism>
<keyword evidence="1" id="KW-0472">Membrane</keyword>
<dbReference type="RefSeq" id="WP_125417159.1">
    <property type="nucleotide sequence ID" value="NZ_RJNR01000023.1"/>
</dbReference>
<dbReference type="Proteomes" id="UP000277742">
    <property type="component" value="Unassembled WGS sequence"/>
</dbReference>
<feature type="transmembrane region" description="Helical" evidence="1">
    <location>
        <begin position="95"/>
        <end position="113"/>
    </location>
</feature>
<evidence type="ECO:0000256" key="1">
    <source>
        <dbReference type="SAM" id="Phobius"/>
    </source>
</evidence>
<feature type="transmembrane region" description="Helical" evidence="1">
    <location>
        <begin position="119"/>
        <end position="137"/>
    </location>
</feature>
<comment type="caution">
    <text evidence="2">The sequence shown here is derived from an EMBL/GenBank/DDBJ whole genome shotgun (WGS) entry which is preliminary data.</text>
</comment>
<evidence type="ECO:0000313" key="2">
    <source>
        <dbReference type="EMBL" id="RSI78509.1"/>
    </source>
</evidence>
<sequence length="140" mass="15527">MIKRLIKRLWEQLPAQILSLLIYLIFVVVYLLKLHGLNNLLLKTYPSASPLKIIAHNNNQPLLYIIGAICFYIVGILLIVYFIKSISEVVLEGTIFLIISAVIILICLGLIFVCIHNPILKAFLAVLGIGGVVMGTISQS</sequence>
<keyword evidence="1" id="KW-1133">Transmembrane helix</keyword>
<name>A0A3R9IGY7_STRMT</name>
<reference evidence="2 3" key="1">
    <citation type="submission" date="2018-11" db="EMBL/GenBank/DDBJ databases">
        <title>Species Designations Belie Phenotypic and Genotypic Heterogeneity in Oral Streptococci.</title>
        <authorList>
            <person name="Velsko I."/>
        </authorList>
    </citation>
    <scope>NUCLEOTIDE SEQUENCE [LARGE SCALE GENOMIC DNA]</scope>
    <source>
        <strain evidence="2 3">BCA12</strain>
    </source>
</reference>
<dbReference type="AlphaFoldDB" id="A0A3R9IGY7"/>
<feature type="transmembrane region" description="Helical" evidence="1">
    <location>
        <begin position="62"/>
        <end position="83"/>
    </location>
</feature>
<protein>
    <submittedName>
        <fullName evidence="2">Uncharacterized protein</fullName>
    </submittedName>
</protein>